<organism evidence="1 2">
    <name type="scientific">Phanerochaete sordida</name>
    <dbReference type="NCBI Taxonomy" id="48140"/>
    <lineage>
        <taxon>Eukaryota</taxon>
        <taxon>Fungi</taxon>
        <taxon>Dikarya</taxon>
        <taxon>Basidiomycota</taxon>
        <taxon>Agaricomycotina</taxon>
        <taxon>Agaricomycetes</taxon>
        <taxon>Polyporales</taxon>
        <taxon>Phanerochaetaceae</taxon>
        <taxon>Phanerochaete</taxon>
    </lineage>
</organism>
<name>A0A9P3GI58_9APHY</name>
<evidence type="ECO:0000313" key="2">
    <source>
        <dbReference type="Proteomes" id="UP000703269"/>
    </source>
</evidence>
<keyword evidence="2" id="KW-1185">Reference proteome</keyword>
<dbReference type="AlphaFoldDB" id="A0A9P3GI58"/>
<accession>A0A9P3GI58</accession>
<gene>
    <name evidence="1" type="ORF">PsYK624_102630</name>
</gene>
<protein>
    <submittedName>
        <fullName evidence="1">Uncharacterized protein</fullName>
    </submittedName>
</protein>
<evidence type="ECO:0000313" key="1">
    <source>
        <dbReference type="EMBL" id="GJE94095.1"/>
    </source>
</evidence>
<sequence length="152" mass="17404">MTILRLLRRHPLVKFISGPIPSRAYGFILEDENFDHFARYYLDKFSLHPDKPEQLENRLAGIADLGYILIPTCLANVRIGMPAVRREVVWVIKENGMYGQLLVLCDNASPATMDVQITPEDLHFIREFLNIPPDVAPNWYDVPEDDWPKGGA</sequence>
<reference evidence="1 2" key="1">
    <citation type="submission" date="2021-08" db="EMBL/GenBank/DDBJ databases">
        <title>Draft Genome Sequence of Phanerochaete sordida strain YK-624.</title>
        <authorList>
            <person name="Mori T."/>
            <person name="Dohra H."/>
            <person name="Suzuki T."/>
            <person name="Kawagishi H."/>
            <person name="Hirai H."/>
        </authorList>
    </citation>
    <scope>NUCLEOTIDE SEQUENCE [LARGE SCALE GENOMIC DNA]</scope>
    <source>
        <strain evidence="1 2">YK-624</strain>
    </source>
</reference>
<comment type="caution">
    <text evidence="1">The sequence shown here is derived from an EMBL/GenBank/DDBJ whole genome shotgun (WGS) entry which is preliminary data.</text>
</comment>
<dbReference type="Proteomes" id="UP000703269">
    <property type="component" value="Unassembled WGS sequence"/>
</dbReference>
<dbReference type="EMBL" id="BPQB01000037">
    <property type="protein sequence ID" value="GJE94095.1"/>
    <property type="molecule type" value="Genomic_DNA"/>
</dbReference>
<proteinExistence type="predicted"/>